<organism evidence="2 3">
    <name type="scientific">Sesamum angolense</name>
    <dbReference type="NCBI Taxonomy" id="2727404"/>
    <lineage>
        <taxon>Eukaryota</taxon>
        <taxon>Viridiplantae</taxon>
        <taxon>Streptophyta</taxon>
        <taxon>Embryophyta</taxon>
        <taxon>Tracheophyta</taxon>
        <taxon>Spermatophyta</taxon>
        <taxon>Magnoliopsida</taxon>
        <taxon>eudicotyledons</taxon>
        <taxon>Gunneridae</taxon>
        <taxon>Pentapetalae</taxon>
        <taxon>asterids</taxon>
        <taxon>lamiids</taxon>
        <taxon>Lamiales</taxon>
        <taxon>Pedaliaceae</taxon>
        <taxon>Sesamum</taxon>
    </lineage>
</organism>
<dbReference type="PANTHER" id="PTHR33415">
    <property type="entry name" value="PROTEIN EMBRYO DEFECTIVE 514"/>
    <property type="match status" value="1"/>
</dbReference>
<dbReference type="PANTHER" id="PTHR33415:SF12">
    <property type="entry name" value="PROTEIN EMBRYO DEFECTIVE 514"/>
    <property type="match status" value="1"/>
</dbReference>
<protein>
    <submittedName>
        <fullName evidence="2">Protein EMBRYO defective</fullName>
    </submittedName>
</protein>
<evidence type="ECO:0000256" key="1">
    <source>
        <dbReference type="SAM" id="MobiDB-lite"/>
    </source>
</evidence>
<evidence type="ECO:0000313" key="2">
    <source>
        <dbReference type="EMBL" id="KAK4394485.1"/>
    </source>
</evidence>
<comment type="caution">
    <text evidence="2">The sequence shown here is derived from an EMBL/GenBank/DDBJ whole genome shotgun (WGS) entry which is preliminary data.</text>
</comment>
<keyword evidence="3" id="KW-1185">Reference proteome</keyword>
<feature type="region of interest" description="Disordered" evidence="1">
    <location>
        <begin position="1"/>
        <end position="56"/>
    </location>
</feature>
<dbReference type="AlphaFoldDB" id="A0AAE1WJB8"/>
<name>A0AAE1WJB8_9LAMI</name>
<accession>A0AAE1WJB8</accession>
<feature type="compositionally biased region" description="Basic and acidic residues" evidence="1">
    <location>
        <begin position="22"/>
        <end position="40"/>
    </location>
</feature>
<feature type="compositionally biased region" description="Basic residues" evidence="1">
    <location>
        <begin position="166"/>
        <end position="184"/>
    </location>
</feature>
<dbReference type="GO" id="GO:0005634">
    <property type="term" value="C:nucleus"/>
    <property type="evidence" value="ECO:0007669"/>
    <property type="project" value="TreeGrafter"/>
</dbReference>
<reference evidence="2" key="1">
    <citation type="submission" date="2020-06" db="EMBL/GenBank/DDBJ databases">
        <authorList>
            <person name="Li T."/>
            <person name="Hu X."/>
            <person name="Zhang T."/>
            <person name="Song X."/>
            <person name="Zhang H."/>
            <person name="Dai N."/>
            <person name="Sheng W."/>
            <person name="Hou X."/>
            <person name="Wei L."/>
        </authorList>
    </citation>
    <scope>NUCLEOTIDE SEQUENCE</scope>
    <source>
        <strain evidence="2">K16</strain>
        <tissue evidence="2">Leaf</tissue>
    </source>
</reference>
<dbReference type="EMBL" id="JACGWL010000009">
    <property type="protein sequence ID" value="KAK4394485.1"/>
    <property type="molecule type" value="Genomic_DNA"/>
</dbReference>
<dbReference type="GO" id="GO:0009507">
    <property type="term" value="C:chloroplast"/>
    <property type="evidence" value="ECO:0007669"/>
    <property type="project" value="TreeGrafter"/>
</dbReference>
<evidence type="ECO:0000313" key="3">
    <source>
        <dbReference type="Proteomes" id="UP001289374"/>
    </source>
</evidence>
<dbReference type="GO" id="GO:0017126">
    <property type="term" value="P:nucleologenesis"/>
    <property type="evidence" value="ECO:0007669"/>
    <property type="project" value="TreeGrafter"/>
</dbReference>
<proteinExistence type="predicted"/>
<dbReference type="FunFam" id="3.10.450.40:FF:000016">
    <property type="entry name" value="Predicted protein"/>
    <property type="match status" value="1"/>
</dbReference>
<dbReference type="InterPro" id="IPR044673">
    <property type="entry name" value="DCL-like"/>
</dbReference>
<dbReference type="Pfam" id="PF11523">
    <property type="entry name" value="DUF3223"/>
    <property type="match status" value="1"/>
</dbReference>
<feature type="region of interest" description="Disordered" evidence="1">
    <location>
        <begin position="164"/>
        <end position="184"/>
    </location>
</feature>
<dbReference type="Proteomes" id="UP001289374">
    <property type="component" value="Unassembled WGS sequence"/>
</dbReference>
<dbReference type="GO" id="GO:0009658">
    <property type="term" value="P:chloroplast organization"/>
    <property type="evidence" value="ECO:0007669"/>
    <property type="project" value="TreeGrafter"/>
</dbReference>
<dbReference type="GO" id="GO:1901259">
    <property type="term" value="P:chloroplast rRNA processing"/>
    <property type="evidence" value="ECO:0007669"/>
    <property type="project" value="TreeGrafter"/>
</dbReference>
<sequence>MTNEAASELPMEVEPQVEVEQIEDRTKRMEQEEEDGKSSEEQGVENSGKEGMGRATVGSKTFGSSVEMFDYFFKILHSWPTNLNLNEYEHTMLLELLKKGHLEADRKIGKGVKAFQIRFHPQFKSRCFFLIREDNSVDDFSFRKCINHILPLPENMQIKHDVNKSFRGKAGGRGRGRGRGRAGK</sequence>
<reference evidence="2" key="2">
    <citation type="journal article" date="2024" name="Plant">
        <title>Genomic evolution and insights into agronomic trait innovations of Sesamum species.</title>
        <authorList>
            <person name="Miao H."/>
            <person name="Wang L."/>
            <person name="Qu L."/>
            <person name="Liu H."/>
            <person name="Sun Y."/>
            <person name="Le M."/>
            <person name="Wang Q."/>
            <person name="Wei S."/>
            <person name="Zheng Y."/>
            <person name="Lin W."/>
            <person name="Duan Y."/>
            <person name="Cao H."/>
            <person name="Xiong S."/>
            <person name="Wang X."/>
            <person name="Wei L."/>
            <person name="Li C."/>
            <person name="Ma Q."/>
            <person name="Ju M."/>
            <person name="Zhao R."/>
            <person name="Li G."/>
            <person name="Mu C."/>
            <person name="Tian Q."/>
            <person name="Mei H."/>
            <person name="Zhang T."/>
            <person name="Gao T."/>
            <person name="Zhang H."/>
        </authorList>
    </citation>
    <scope>NUCLEOTIDE SEQUENCE</scope>
    <source>
        <strain evidence="2">K16</strain>
    </source>
</reference>
<gene>
    <name evidence="2" type="ORF">Sango_1602800</name>
</gene>
<dbReference type="Gene3D" id="3.10.450.40">
    <property type="match status" value="1"/>
</dbReference>